<evidence type="ECO:0000256" key="1">
    <source>
        <dbReference type="SAM" id="Coils"/>
    </source>
</evidence>
<evidence type="ECO:0000313" key="3">
    <source>
        <dbReference type="Proteomes" id="UP000199642"/>
    </source>
</evidence>
<name>A0A1I2VAW5_9BACT</name>
<accession>A0A1I2VAW5</accession>
<dbReference type="STRING" id="435880.SAMN04487988_10967"/>
<protein>
    <submittedName>
        <fullName evidence="2">Transcription regulator of the Arc/MetJ class</fullName>
    </submittedName>
</protein>
<dbReference type="EMBL" id="FOPC01000009">
    <property type="protein sequence ID" value="SFG85589.1"/>
    <property type="molecule type" value="Genomic_DNA"/>
</dbReference>
<keyword evidence="1" id="KW-0175">Coiled coil</keyword>
<dbReference type="AlphaFoldDB" id="A0A1I2VAW5"/>
<organism evidence="2 3">
    <name type="scientific">Algoriphagus hitonicola</name>
    <dbReference type="NCBI Taxonomy" id="435880"/>
    <lineage>
        <taxon>Bacteria</taxon>
        <taxon>Pseudomonadati</taxon>
        <taxon>Bacteroidota</taxon>
        <taxon>Cytophagia</taxon>
        <taxon>Cytophagales</taxon>
        <taxon>Cyclobacteriaceae</taxon>
        <taxon>Algoriphagus</taxon>
    </lineage>
</organism>
<sequence length="78" mass="9205">MYKIVYSGVYLFMMNRTNIEIDENLIAEIQSRSTLKTKKEIVNQALKELLNQLKRKELRSLAGKINWEGDLDSMRELK</sequence>
<dbReference type="Proteomes" id="UP000199642">
    <property type="component" value="Unassembled WGS sequence"/>
</dbReference>
<dbReference type="Pfam" id="PF09957">
    <property type="entry name" value="VapB_antitoxin"/>
    <property type="match status" value="1"/>
</dbReference>
<feature type="coiled-coil region" evidence="1">
    <location>
        <begin position="32"/>
        <end position="59"/>
    </location>
</feature>
<dbReference type="InterPro" id="IPR019239">
    <property type="entry name" value="VapB_antitoxin"/>
</dbReference>
<dbReference type="RefSeq" id="WP_377900908.1">
    <property type="nucleotide sequence ID" value="NZ_JBHRVW010000002.1"/>
</dbReference>
<gene>
    <name evidence="2" type="ORF">SAMN04487988_10967</name>
</gene>
<proteinExistence type="predicted"/>
<keyword evidence="3" id="KW-1185">Reference proteome</keyword>
<evidence type="ECO:0000313" key="2">
    <source>
        <dbReference type="EMBL" id="SFG85589.1"/>
    </source>
</evidence>
<reference evidence="3" key="1">
    <citation type="submission" date="2016-10" db="EMBL/GenBank/DDBJ databases">
        <authorList>
            <person name="Varghese N."/>
            <person name="Submissions S."/>
        </authorList>
    </citation>
    <scope>NUCLEOTIDE SEQUENCE [LARGE SCALE GENOMIC DNA]</scope>
    <source>
        <strain evidence="3">DSM 19315</strain>
    </source>
</reference>